<gene>
    <name evidence="5" type="ORF">BSTOLATCC_MIC40598</name>
</gene>
<comment type="caution">
    <text evidence="5">The sequence shown here is derived from an EMBL/GenBank/DDBJ whole genome shotgun (WGS) entry which is preliminary data.</text>
</comment>
<dbReference type="InterPro" id="IPR033467">
    <property type="entry name" value="Tesmin/TSO1-like_CXC"/>
</dbReference>
<comment type="subcellular location">
    <subcellularLocation>
        <location evidence="1">Nucleus</location>
    </subcellularLocation>
</comment>
<comment type="similarity">
    <text evidence="2">Belongs to the lin-54 family.</text>
</comment>
<name>A0AAU9JKI6_9CILI</name>
<dbReference type="AlphaFoldDB" id="A0AAU9JKI6"/>
<keyword evidence="6" id="KW-1185">Reference proteome</keyword>
<dbReference type="GO" id="GO:0005634">
    <property type="term" value="C:nucleus"/>
    <property type="evidence" value="ECO:0007669"/>
    <property type="project" value="UniProtKB-SubCell"/>
</dbReference>
<dbReference type="Pfam" id="PF03638">
    <property type="entry name" value="TCR"/>
    <property type="match status" value="2"/>
</dbReference>
<keyword evidence="3" id="KW-0539">Nucleus</keyword>
<dbReference type="GO" id="GO:0006355">
    <property type="term" value="P:regulation of DNA-templated transcription"/>
    <property type="evidence" value="ECO:0007669"/>
    <property type="project" value="TreeGrafter"/>
</dbReference>
<dbReference type="SMART" id="SM01114">
    <property type="entry name" value="CXC"/>
    <property type="match status" value="2"/>
</dbReference>
<evidence type="ECO:0000259" key="4">
    <source>
        <dbReference type="PROSITE" id="PS51634"/>
    </source>
</evidence>
<proteinExistence type="inferred from homology"/>
<dbReference type="PANTHER" id="PTHR12446:SF34">
    <property type="entry name" value="PROTEIN LIN-54 HOMOLOG"/>
    <property type="match status" value="1"/>
</dbReference>
<accession>A0AAU9JKI6</accession>
<sequence>MNDQNSMFIDPVLATPEKGSQKNCNCRNSRCLKLYCECFSSGEYCKSCNCADCYNNPQNELYRTKAIHSTLERNPNAFRPKIGLGISIDVSHSRGCSCRKSNCLKKYCECFQGGVVCTGNCKCKECKNLDCYTDMKMHKKQKIYTPPERTQEEARELNAKILEGAEKYRNFIVECIQDVEIKIEGQDMLICSEEVLACETEDLDEGLSKKKNFTYSSAYEAKETAIYEKLLKFLTVTQDDSSSYHSMDNQKLEC</sequence>
<evidence type="ECO:0000313" key="6">
    <source>
        <dbReference type="Proteomes" id="UP001162131"/>
    </source>
</evidence>
<reference evidence="5" key="1">
    <citation type="submission" date="2021-09" db="EMBL/GenBank/DDBJ databases">
        <authorList>
            <consortium name="AG Swart"/>
            <person name="Singh M."/>
            <person name="Singh A."/>
            <person name="Seah K."/>
            <person name="Emmerich C."/>
        </authorList>
    </citation>
    <scope>NUCLEOTIDE SEQUENCE</scope>
    <source>
        <strain evidence="5">ATCC30299</strain>
    </source>
</reference>
<dbReference type="PANTHER" id="PTHR12446">
    <property type="entry name" value="TESMIN/TSO1-RELATED"/>
    <property type="match status" value="1"/>
</dbReference>
<dbReference type="EMBL" id="CAJZBQ010000040">
    <property type="protein sequence ID" value="CAG9326165.1"/>
    <property type="molecule type" value="Genomic_DNA"/>
</dbReference>
<protein>
    <recommendedName>
        <fullName evidence="4">CRC domain-containing protein</fullName>
    </recommendedName>
</protein>
<dbReference type="InterPro" id="IPR028307">
    <property type="entry name" value="Lin-54_fam"/>
</dbReference>
<evidence type="ECO:0000313" key="5">
    <source>
        <dbReference type="EMBL" id="CAG9326165.1"/>
    </source>
</evidence>
<dbReference type="InterPro" id="IPR005172">
    <property type="entry name" value="CRC"/>
</dbReference>
<organism evidence="5 6">
    <name type="scientific">Blepharisma stoltei</name>
    <dbReference type="NCBI Taxonomy" id="1481888"/>
    <lineage>
        <taxon>Eukaryota</taxon>
        <taxon>Sar</taxon>
        <taxon>Alveolata</taxon>
        <taxon>Ciliophora</taxon>
        <taxon>Postciliodesmatophora</taxon>
        <taxon>Heterotrichea</taxon>
        <taxon>Heterotrichida</taxon>
        <taxon>Blepharismidae</taxon>
        <taxon>Blepharisma</taxon>
    </lineage>
</organism>
<evidence type="ECO:0000256" key="1">
    <source>
        <dbReference type="ARBA" id="ARBA00004123"/>
    </source>
</evidence>
<feature type="domain" description="CRC" evidence="4">
    <location>
        <begin position="20"/>
        <end position="131"/>
    </location>
</feature>
<evidence type="ECO:0000256" key="3">
    <source>
        <dbReference type="ARBA" id="ARBA00023242"/>
    </source>
</evidence>
<evidence type="ECO:0000256" key="2">
    <source>
        <dbReference type="ARBA" id="ARBA00007267"/>
    </source>
</evidence>
<dbReference type="Proteomes" id="UP001162131">
    <property type="component" value="Unassembled WGS sequence"/>
</dbReference>
<dbReference type="PROSITE" id="PS51634">
    <property type="entry name" value="CRC"/>
    <property type="match status" value="1"/>
</dbReference>